<dbReference type="Proteomes" id="UP001566132">
    <property type="component" value="Unassembled WGS sequence"/>
</dbReference>
<keyword evidence="13" id="KW-0324">Glycolysis</keyword>
<evidence type="ECO:0000256" key="12">
    <source>
        <dbReference type="ARBA" id="ARBA00022842"/>
    </source>
</evidence>
<evidence type="ECO:0000256" key="2">
    <source>
        <dbReference type="ARBA" id="ARBA00001946"/>
    </source>
</evidence>
<evidence type="ECO:0000256" key="4">
    <source>
        <dbReference type="ARBA" id="ARBA00004838"/>
    </source>
</evidence>
<dbReference type="PANTHER" id="PTHR11406:SF0">
    <property type="entry name" value="PHOSPHOGLYCERATE KINASE"/>
    <property type="match status" value="1"/>
</dbReference>
<dbReference type="PRINTS" id="PR00477">
    <property type="entry name" value="PHGLYCKINASE"/>
</dbReference>
<feature type="binding site" evidence="14">
    <location>
        <position position="196"/>
    </location>
    <ligand>
        <name>(2R)-3-phosphoglycerate</name>
        <dbReference type="ChEBI" id="CHEBI:58272"/>
    </ligand>
</feature>
<evidence type="ECO:0000256" key="11">
    <source>
        <dbReference type="ARBA" id="ARBA00022840"/>
    </source>
</evidence>
<reference evidence="18 19" key="1">
    <citation type="submission" date="2024-05" db="EMBL/GenBank/DDBJ databases">
        <title>Genetic variation in Jamaican populations of the coffee berry borer (Hypothenemus hampei).</title>
        <authorList>
            <person name="Errbii M."/>
            <person name="Myrie A."/>
        </authorList>
    </citation>
    <scope>NUCLEOTIDE SEQUENCE [LARGE SCALE GENOMIC DNA]</scope>
    <source>
        <strain evidence="18">JA-Hopewell-2020-01-JO</strain>
        <tissue evidence="18">Whole body</tissue>
    </source>
</reference>
<organism evidence="18 19">
    <name type="scientific">Hypothenemus hampei</name>
    <name type="common">Coffee berry borer</name>
    <dbReference type="NCBI Taxonomy" id="57062"/>
    <lineage>
        <taxon>Eukaryota</taxon>
        <taxon>Metazoa</taxon>
        <taxon>Ecdysozoa</taxon>
        <taxon>Arthropoda</taxon>
        <taxon>Hexapoda</taxon>
        <taxon>Insecta</taxon>
        <taxon>Pterygota</taxon>
        <taxon>Neoptera</taxon>
        <taxon>Endopterygota</taxon>
        <taxon>Coleoptera</taxon>
        <taxon>Polyphaga</taxon>
        <taxon>Cucujiformia</taxon>
        <taxon>Curculionidae</taxon>
        <taxon>Scolytinae</taxon>
        <taxon>Hypothenemus</taxon>
    </lineage>
</organism>
<keyword evidence="19" id="KW-1185">Reference proteome</keyword>
<dbReference type="InterPro" id="IPR015911">
    <property type="entry name" value="Phosphoglycerate_kinase_CS"/>
</dbReference>
<dbReference type="PIRSF" id="PIRSF000724">
    <property type="entry name" value="Pgk"/>
    <property type="match status" value="1"/>
</dbReference>
<dbReference type="GO" id="GO:0004618">
    <property type="term" value="F:phosphoglycerate kinase activity"/>
    <property type="evidence" value="ECO:0007669"/>
    <property type="project" value="UniProtKB-EC"/>
</dbReference>
<evidence type="ECO:0000256" key="9">
    <source>
        <dbReference type="ARBA" id="ARBA00022741"/>
    </source>
</evidence>
<feature type="binding site" evidence="15">
    <location>
        <begin position="398"/>
        <end position="401"/>
    </location>
    <ligand>
        <name>ATP</name>
        <dbReference type="ChEBI" id="CHEBI:30616"/>
    </ligand>
</feature>
<feature type="binding site" evidence="14">
    <location>
        <begin position="50"/>
        <end position="52"/>
    </location>
    <ligand>
        <name>substrate</name>
    </ligand>
</feature>
<evidence type="ECO:0000256" key="3">
    <source>
        <dbReference type="ARBA" id="ARBA00004496"/>
    </source>
</evidence>
<dbReference type="GO" id="GO:0046872">
    <property type="term" value="F:metal ion binding"/>
    <property type="evidence" value="ECO:0007669"/>
    <property type="project" value="UniProtKB-KW"/>
</dbReference>
<name>A0ABD1ERS6_HYPHA</name>
<evidence type="ECO:0000256" key="14">
    <source>
        <dbReference type="PIRSR" id="PIRSR000724-1"/>
    </source>
</evidence>
<sequence length="442" mass="47857">MTLVITGLIRTVTSRLRTQIFLKFSSEMALNKLAIDALDLNGQRVLMRVDFNVPLKDGKITNNQRIVAALDSIKYALDKNAKSVVLCSHLGRPDGNPNPKYTLAPVAEELKRLLNRDVQFLPDCVGPEVEKVCENPAPGSVILLENLRYHVEEEGKGVDASGNKIKADAAKVKEFRESLRKLADVYVNDAFGTAHRAHSSMMGEGFDKRASGFLLKKELAYFAKALDNPERPFLAILGGAKVADKIQLIDNLLDKVHEMIIGGGMAYTFLKELKGITIGTSLYDAEGAKIVGKLLEKAQKNNVQVHLPVDFITADKFDENAQSSCASLETGIPDGWMGLDVGQKTIELFRDPIRRAKVIVWNGPAGVFEWEKFANGTKAIMDEVVAATQRGAITIIGGGDTATCAAKWGTEDKVSHVSTGGGASLELLEGKILPGVAALSDA</sequence>
<evidence type="ECO:0000256" key="16">
    <source>
        <dbReference type="RuleBase" id="RU000532"/>
    </source>
</evidence>
<keyword evidence="12" id="KW-0460">Magnesium</keyword>
<dbReference type="Gene3D" id="3.40.50.1260">
    <property type="entry name" value="Phosphoglycerate kinase, N-terminal domain"/>
    <property type="match status" value="3"/>
</dbReference>
<keyword evidence="11 15" id="KW-0067">ATP-binding</keyword>
<comment type="subunit">
    <text evidence="17">Monomer.</text>
</comment>
<dbReference type="GO" id="GO:0005524">
    <property type="term" value="F:ATP binding"/>
    <property type="evidence" value="ECO:0007669"/>
    <property type="project" value="UniProtKB-KW"/>
</dbReference>
<protein>
    <recommendedName>
        <fullName evidence="6 16">Phosphoglycerate kinase</fullName>
        <ecNumber evidence="6 16">2.7.2.3</ecNumber>
    </recommendedName>
</protein>
<dbReference type="InterPro" id="IPR001576">
    <property type="entry name" value="Phosphoglycerate_kinase"/>
</dbReference>
<dbReference type="SUPFAM" id="SSF53748">
    <property type="entry name" value="Phosphoglycerate kinase"/>
    <property type="match status" value="1"/>
</dbReference>
<dbReference type="FunFam" id="3.40.50.1260:FF:000031">
    <property type="entry name" value="Phosphoglycerate kinase 1"/>
    <property type="match status" value="1"/>
</dbReference>
<keyword evidence="10 16" id="KW-0418">Kinase</keyword>
<dbReference type="FunFam" id="3.40.50.1260:FF:000019">
    <property type="entry name" value="Phosphoglycerate kinase 1"/>
    <property type="match status" value="1"/>
</dbReference>
<dbReference type="EMBL" id="JBDJPC010000005">
    <property type="protein sequence ID" value="KAL1501487.1"/>
    <property type="molecule type" value="Genomic_DNA"/>
</dbReference>
<dbReference type="GO" id="GO:0005737">
    <property type="term" value="C:cytoplasm"/>
    <property type="evidence" value="ECO:0007669"/>
    <property type="project" value="UniProtKB-SubCell"/>
</dbReference>
<feature type="binding site" evidence="15">
    <location>
        <position position="245"/>
    </location>
    <ligand>
        <name>ATP</name>
        <dbReference type="ChEBI" id="CHEBI:30616"/>
    </ligand>
</feature>
<accession>A0ABD1ERS6</accession>
<comment type="pathway">
    <text evidence="4 16">Carbohydrate degradation; glycolysis; pyruvate from D-glyceraldehyde 3-phosphate: step 2/5.</text>
</comment>
<evidence type="ECO:0000256" key="8">
    <source>
        <dbReference type="ARBA" id="ARBA00022723"/>
    </source>
</evidence>
<evidence type="ECO:0000313" key="18">
    <source>
        <dbReference type="EMBL" id="KAL1501487.1"/>
    </source>
</evidence>
<dbReference type="PROSITE" id="PS00111">
    <property type="entry name" value="PGLYCERATE_KINASE"/>
    <property type="match status" value="1"/>
</dbReference>
<comment type="caution">
    <text evidence="18">The sequence shown here is derived from an EMBL/GenBank/DDBJ whole genome shotgun (WGS) entry which is preliminary data.</text>
</comment>
<evidence type="ECO:0000313" key="19">
    <source>
        <dbReference type="Proteomes" id="UP001566132"/>
    </source>
</evidence>
<dbReference type="CDD" id="cd00318">
    <property type="entry name" value="Phosphoglycerate_kinase"/>
    <property type="match status" value="1"/>
</dbReference>
<dbReference type="EC" id="2.7.2.3" evidence="6 16"/>
<evidence type="ECO:0000256" key="13">
    <source>
        <dbReference type="ARBA" id="ARBA00023152"/>
    </source>
</evidence>
<evidence type="ECO:0000256" key="7">
    <source>
        <dbReference type="ARBA" id="ARBA00022679"/>
    </source>
</evidence>
<comment type="subcellular location">
    <subcellularLocation>
        <location evidence="3">Cytoplasm</location>
    </subcellularLocation>
</comment>
<dbReference type="Pfam" id="PF00162">
    <property type="entry name" value="PGK"/>
    <property type="match status" value="1"/>
</dbReference>
<evidence type="ECO:0000256" key="1">
    <source>
        <dbReference type="ARBA" id="ARBA00000642"/>
    </source>
</evidence>
<dbReference type="GO" id="GO:0006096">
    <property type="term" value="P:glycolytic process"/>
    <property type="evidence" value="ECO:0007669"/>
    <property type="project" value="UniProtKB-KW"/>
</dbReference>
<comment type="cofactor">
    <cofactor evidence="2">
        <name>Mg(2+)</name>
        <dbReference type="ChEBI" id="CHEBI:18420"/>
    </cofactor>
</comment>
<feature type="binding site" evidence="14">
    <location>
        <position position="65"/>
    </location>
    <ligand>
        <name>(2R)-3-phosphoglycerate</name>
        <dbReference type="ChEBI" id="CHEBI:58272"/>
    </ligand>
</feature>
<dbReference type="AlphaFoldDB" id="A0ABD1ERS6"/>
<feature type="binding site" evidence="14">
    <location>
        <begin position="89"/>
        <end position="92"/>
    </location>
    <ligand>
        <name>substrate</name>
    </ligand>
</feature>
<gene>
    <name evidence="18" type="ORF">ABEB36_006799</name>
</gene>
<dbReference type="InterPro" id="IPR015824">
    <property type="entry name" value="Phosphoglycerate_kinase_N"/>
</dbReference>
<dbReference type="HAMAP" id="MF_00145">
    <property type="entry name" value="Phosphoglyc_kinase"/>
    <property type="match status" value="1"/>
</dbReference>
<keyword evidence="7 16" id="KW-0808">Transferase</keyword>
<evidence type="ECO:0000256" key="17">
    <source>
        <dbReference type="RuleBase" id="RU000696"/>
    </source>
</evidence>
<dbReference type="InterPro" id="IPR036043">
    <property type="entry name" value="Phosphoglycerate_kinase_sf"/>
</dbReference>
<feature type="binding site" evidence="15">
    <location>
        <position position="369"/>
    </location>
    <ligand>
        <name>ATP</name>
        <dbReference type="ChEBI" id="CHEBI:30616"/>
    </ligand>
</feature>
<comment type="similarity">
    <text evidence="5 16">Belongs to the phosphoglycerate kinase family.</text>
</comment>
<evidence type="ECO:0000256" key="10">
    <source>
        <dbReference type="ARBA" id="ARBA00022777"/>
    </source>
</evidence>
<dbReference type="PANTHER" id="PTHR11406">
    <property type="entry name" value="PHOSPHOGLYCERATE KINASE"/>
    <property type="match status" value="1"/>
</dbReference>
<comment type="catalytic activity">
    <reaction evidence="1 16">
        <text>(2R)-3-phosphoglycerate + ATP = (2R)-3-phospho-glyceroyl phosphate + ADP</text>
        <dbReference type="Rhea" id="RHEA:14801"/>
        <dbReference type="ChEBI" id="CHEBI:30616"/>
        <dbReference type="ChEBI" id="CHEBI:57604"/>
        <dbReference type="ChEBI" id="CHEBI:58272"/>
        <dbReference type="ChEBI" id="CHEBI:456216"/>
        <dbReference type="EC" id="2.7.2.3"/>
    </reaction>
</comment>
<feature type="binding site" evidence="14">
    <location>
        <position position="148"/>
    </location>
    <ligand>
        <name>(2R)-3-phosphoglycerate</name>
        <dbReference type="ChEBI" id="CHEBI:58272"/>
    </ligand>
</feature>
<keyword evidence="9" id="KW-0547">Nucleotide-binding</keyword>
<evidence type="ECO:0000256" key="5">
    <source>
        <dbReference type="ARBA" id="ARBA00008982"/>
    </source>
</evidence>
<keyword evidence="8" id="KW-0479">Metal-binding</keyword>
<feature type="binding site" evidence="15">
    <location>
        <position position="338"/>
    </location>
    <ligand>
        <name>ATP</name>
        <dbReference type="ChEBI" id="CHEBI:30616"/>
    </ligand>
</feature>
<evidence type="ECO:0000256" key="15">
    <source>
        <dbReference type="PIRSR" id="PIRSR000724-2"/>
    </source>
</evidence>
<proteinExistence type="inferred from homology"/>
<evidence type="ECO:0000256" key="6">
    <source>
        <dbReference type="ARBA" id="ARBA00013061"/>
    </source>
</evidence>